<dbReference type="GO" id="GO:0030178">
    <property type="term" value="P:negative regulation of Wnt signaling pathway"/>
    <property type="evidence" value="ECO:0007669"/>
    <property type="project" value="UniProtKB-UniRule"/>
</dbReference>
<comment type="cofactor">
    <cofactor evidence="13">
        <name>Mn(2+)</name>
        <dbReference type="ChEBI" id="CHEBI:29035"/>
    </cofactor>
    <cofactor evidence="13">
        <name>Co(2+)</name>
        <dbReference type="ChEBI" id="CHEBI:48828"/>
    </cofactor>
    <text evidence="13">Divalent metal cations. Mn(2+) or Co(2+).</text>
</comment>
<dbReference type="CDD" id="cd14789">
    <property type="entry name" value="Tiki"/>
    <property type="match status" value="1"/>
</dbReference>
<keyword evidence="7 13" id="KW-0732">Signal</keyword>
<dbReference type="AlphaFoldDB" id="W2T8R1"/>
<keyword evidence="10 13" id="KW-0482">Metalloprotease</keyword>
<evidence type="ECO:0000256" key="11">
    <source>
        <dbReference type="ARBA" id="ARBA00023136"/>
    </source>
</evidence>
<keyword evidence="5" id="KW-0812">Transmembrane</keyword>
<reference evidence="15" key="1">
    <citation type="journal article" date="2014" name="Nat. Genet.">
        <title>Genome of the human hookworm Necator americanus.</title>
        <authorList>
            <person name="Tang Y.T."/>
            <person name="Gao X."/>
            <person name="Rosa B.A."/>
            <person name="Abubucker S."/>
            <person name="Hallsworth-Pepin K."/>
            <person name="Martin J."/>
            <person name="Tyagi R."/>
            <person name="Heizer E."/>
            <person name="Zhang X."/>
            <person name="Bhonagiri-Palsikar V."/>
            <person name="Minx P."/>
            <person name="Warren W.C."/>
            <person name="Wang Q."/>
            <person name="Zhan B."/>
            <person name="Hotez P.J."/>
            <person name="Sternberg P.W."/>
            <person name="Dougall A."/>
            <person name="Gaze S.T."/>
            <person name="Mulvenna J."/>
            <person name="Sotillo J."/>
            <person name="Ranganathan S."/>
            <person name="Rabelo E.M."/>
            <person name="Wilson R.K."/>
            <person name="Felgner P.L."/>
            <person name="Bethony J."/>
            <person name="Hawdon J.M."/>
            <person name="Gasser R.B."/>
            <person name="Loukas A."/>
            <person name="Mitreva M."/>
        </authorList>
    </citation>
    <scope>NUCLEOTIDE SEQUENCE [LARGE SCALE GENOMIC DNA]</scope>
</reference>
<protein>
    <recommendedName>
        <fullName evidence="13">Metalloprotease TIKI homolog</fullName>
        <ecNumber evidence="13">3.4.-.-</ecNumber>
    </recommendedName>
</protein>
<evidence type="ECO:0000256" key="7">
    <source>
        <dbReference type="ARBA" id="ARBA00022729"/>
    </source>
</evidence>
<evidence type="ECO:0000256" key="12">
    <source>
        <dbReference type="ARBA" id="ARBA00023180"/>
    </source>
</evidence>
<comment type="function">
    <text evidence="13">Metalloprotease that acts as a negative regulator of the Wnt signaling pathway.</text>
</comment>
<dbReference type="InterPro" id="IPR040230">
    <property type="entry name" value="TIKI1/2-like"/>
</dbReference>
<evidence type="ECO:0000256" key="10">
    <source>
        <dbReference type="ARBA" id="ARBA00023049"/>
    </source>
</evidence>
<sequence>MSLLSFFSCVYTRISEILRAYIFAVSDRVREAFSYSDTVLLEIDLRNEDTVKQLIKCKNLRRNQTAASYLHPALYQRIHRFMQRFQRSLLIWVGSREVHRPDLYKRAKEMYENLVGNWNRKRPEWLLFALYQLCENLLDRATSPALDVFLANKAYEEEKQICAIETTQEQCNPIKSLTQDEIVFAINCTVAYLEHLYITERLFEINTERSISTLVKEYRCGNLNERYFQINEFPMADFFTEKSERDLALRIDHQLRKDIIARRNKRMAYRLDSLLSGNPHLTIFSAIGTGHFFGNNSVIQHLQQMGYIVKNVRDHDAILPPQNVGEEITFNFLWLRDQSSAPIMSVEVKEVKSTSALLYFCALFSLFQLC</sequence>
<dbReference type="GO" id="GO:0005886">
    <property type="term" value="C:plasma membrane"/>
    <property type="evidence" value="ECO:0007669"/>
    <property type="project" value="UniProtKB-SubCell"/>
</dbReference>
<evidence type="ECO:0000256" key="5">
    <source>
        <dbReference type="ARBA" id="ARBA00022692"/>
    </source>
</evidence>
<accession>W2T8R1</accession>
<keyword evidence="12" id="KW-0325">Glycoprotein</keyword>
<comment type="cofactor">
    <cofactor evidence="1">
        <name>Co(2+)</name>
        <dbReference type="ChEBI" id="CHEBI:48828"/>
    </cofactor>
</comment>
<name>W2T8R1_NECAM</name>
<comment type="subcellular location">
    <subcellularLocation>
        <location evidence="13">Cell membrane</location>
        <topology evidence="13">Single-pass type I membrane protein</topology>
    </subcellularLocation>
    <subcellularLocation>
        <location evidence="2">Membrane</location>
        <topology evidence="2">Single-pass type I membrane protein</topology>
    </subcellularLocation>
</comment>
<evidence type="ECO:0000313" key="15">
    <source>
        <dbReference type="Proteomes" id="UP000053676"/>
    </source>
</evidence>
<proteinExistence type="inferred from homology"/>
<dbReference type="KEGG" id="nai:NECAME_11098"/>
<evidence type="ECO:0000313" key="14">
    <source>
        <dbReference type="EMBL" id="ETN77372.1"/>
    </source>
</evidence>
<evidence type="ECO:0000256" key="2">
    <source>
        <dbReference type="ARBA" id="ARBA00004479"/>
    </source>
</evidence>
<evidence type="ECO:0000256" key="1">
    <source>
        <dbReference type="ARBA" id="ARBA00001941"/>
    </source>
</evidence>
<dbReference type="GeneID" id="25351127"/>
<dbReference type="OMA" id="RVHEQCL"/>
<keyword evidence="4 13" id="KW-0645">Protease</keyword>
<dbReference type="PANTHER" id="PTHR31120:SF6">
    <property type="entry name" value="METALLOPROTEASE TIKI HOMOLOG"/>
    <property type="match status" value="1"/>
</dbReference>
<dbReference type="InterPro" id="IPR002816">
    <property type="entry name" value="TraB/PrgY/GumN_fam"/>
</dbReference>
<keyword evidence="13" id="KW-0879">Wnt signaling pathway</keyword>
<evidence type="ECO:0000256" key="9">
    <source>
        <dbReference type="ARBA" id="ARBA00022989"/>
    </source>
</evidence>
<dbReference type="PANTHER" id="PTHR31120">
    <property type="entry name" value="METALLOPROTEASE TIKI"/>
    <property type="match status" value="1"/>
</dbReference>
<keyword evidence="6 13" id="KW-0479">Metal-binding</keyword>
<dbReference type="GO" id="GO:0006508">
    <property type="term" value="P:proteolysis"/>
    <property type="evidence" value="ECO:0007669"/>
    <property type="project" value="UniProtKB-KW"/>
</dbReference>
<evidence type="ECO:0000256" key="13">
    <source>
        <dbReference type="RuleBase" id="RU369069"/>
    </source>
</evidence>
<dbReference type="EC" id="3.4.-.-" evidence="13"/>
<keyword evidence="13" id="KW-1003">Cell membrane</keyword>
<comment type="similarity">
    <text evidence="3 13">Belongs to the TIKI family.</text>
</comment>
<dbReference type="GO" id="GO:0016055">
    <property type="term" value="P:Wnt signaling pathway"/>
    <property type="evidence" value="ECO:0007669"/>
    <property type="project" value="UniProtKB-KW"/>
</dbReference>
<gene>
    <name evidence="14" type="ORF">NECAME_11098</name>
</gene>
<dbReference type="CTD" id="25351127"/>
<keyword evidence="8 13" id="KW-0378">Hydrolase</keyword>
<evidence type="ECO:0000256" key="6">
    <source>
        <dbReference type="ARBA" id="ARBA00022723"/>
    </source>
</evidence>
<organism evidence="14 15">
    <name type="scientific">Necator americanus</name>
    <name type="common">Human hookworm</name>
    <dbReference type="NCBI Taxonomy" id="51031"/>
    <lineage>
        <taxon>Eukaryota</taxon>
        <taxon>Metazoa</taxon>
        <taxon>Ecdysozoa</taxon>
        <taxon>Nematoda</taxon>
        <taxon>Chromadorea</taxon>
        <taxon>Rhabditida</taxon>
        <taxon>Rhabditina</taxon>
        <taxon>Rhabditomorpha</taxon>
        <taxon>Strongyloidea</taxon>
        <taxon>Ancylostomatidae</taxon>
        <taxon>Bunostominae</taxon>
        <taxon>Necator</taxon>
    </lineage>
</organism>
<evidence type="ECO:0000256" key="4">
    <source>
        <dbReference type="ARBA" id="ARBA00022670"/>
    </source>
</evidence>
<dbReference type="Proteomes" id="UP000053676">
    <property type="component" value="Unassembled WGS sequence"/>
</dbReference>
<dbReference type="Pfam" id="PF01963">
    <property type="entry name" value="TraB_PrgY_gumN"/>
    <property type="match status" value="1"/>
</dbReference>
<dbReference type="EMBL" id="KI660175">
    <property type="protein sequence ID" value="ETN77372.1"/>
    <property type="molecule type" value="Genomic_DNA"/>
</dbReference>
<keyword evidence="11" id="KW-0472">Membrane</keyword>
<keyword evidence="15" id="KW-1185">Reference proteome</keyword>
<keyword evidence="9" id="KW-1133">Transmembrane helix</keyword>
<dbReference type="OrthoDB" id="10040378at2759"/>
<dbReference type="GO" id="GO:0046872">
    <property type="term" value="F:metal ion binding"/>
    <property type="evidence" value="ECO:0007669"/>
    <property type="project" value="UniProtKB-UniRule"/>
</dbReference>
<evidence type="ECO:0000256" key="3">
    <source>
        <dbReference type="ARBA" id="ARBA00008261"/>
    </source>
</evidence>
<evidence type="ECO:0000256" key="8">
    <source>
        <dbReference type="ARBA" id="ARBA00022801"/>
    </source>
</evidence>
<dbReference type="GO" id="GO:0004222">
    <property type="term" value="F:metalloendopeptidase activity"/>
    <property type="evidence" value="ECO:0007669"/>
    <property type="project" value="UniProtKB-UniRule"/>
</dbReference>